<accession>A0A285BV50</accession>
<feature type="transmembrane region" description="Helical" evidence="1">
    <location>
        <begin position="95"/>
        <end position="116"/>
    </location>
</feature>
<feature type="transmembrane region" description="Helical" evidence="1">
    <location>
        <begin position="41"/>
        <end position="59"/>
    </location>
</feature>
<reference evidence="2 3" key="1">
    <citation type="submission" date="2017-08" db="EMBL/GenBank/DDBJ databases">
        <authorList>
            <person name="de Groot N.N."/>
        </authorList>
    </citation>
    <scope>NUCLEOTIDE SEQUENCE [LARGE SCALE GENOMIC DNA]</scope>
    <source>
        <strain evidence="2 3">Nm15</strain>
    </source>
</reference>
<feature type="transmembrane region" description="Helical" evidence="1">
    <location>
        <begin position="66"/>
        <end position="83"/>
    </location>
</feature>
<keyword evidence="1" id="KW-1133">Transmembrane helix</keyword>
<evidence type="ECO:0000256" key="1">
    <source>
        <dbReference type="SAM" id="Phobius"/>
    </source>
</evidence>
<sequence length="132" mass="14729">MKKELHTRNFWHDIFIIFCALVSGFLLSFIGFGLLWSGISWPIQLIMASPFLLLSYAVYRWSKGALGICAFIVVGAAPLGVLISRFRDTNDSHLMPALVVLSWILGVLAGCYLGYLSRSAQMKSTKRINLSE</sequence>
<dbReference type="OrthoDB" id="8548180at2"/>
<gene>
    <name evidence="2" type="ORF">SAMN06296273_0555</name>
</gene>
<dbReference type="Proteomes" id="UP000242498">
    <property type="component" value="Chromosome I"/>
</dbReference>
<evidence type="ECO:0000313" key="3">
    <source>
        <dbReference type="Proteomes" id="UP000242498"/>
    </source>
</evidence>
<name>A0A285BV50_9PROT</name>
<evidence type="ECO:0000313" key="2">
    <source>
        <dbReference type="EMBL" id="SNX59112.1"/>
    </source>
</evidence>
<feature type="transmembrane region" description="Helical" evidence="1">
    <location>
        <begin position="12"/>
        <end position="35"/>
    </location>
</feature>
<dbReference type="EMBL" id="LT907782">
    <property type="protein sequence ID" value="SNX59112.1"/>
    <property type="molecule type" value="Genomic_DNA"/>
</dbReference>
<keyword evidence="1" id="KW-0472">Membrane</keyword>
<dbReference type="RefSeq" id="WP_096291910.1">
    <property type="nucleotide sequence ID" value="NZ_LT907782.1"/>
</dbReference>
<organism evidence="2 3">
    <name type="scientific">Nitrosomonas ureae</name>
    <dbReference type="NCBI Taxonomy" id="44577"/>
    <lineage>
        <taxon>Bacteria</taxon>
        <taxon>Pseudomonadati</taxon>
        <taxon>Pseudomonadota</taxon>
        <taxon>Betaproteobacteria</taxon>
        <taxon>Nitrosomonadales</taxon>
        <taxon>Nitrosomonadaceae</taxon>
        <taxon>Nitrosomonas</taxon>
    </lineage>
</organism>
<evidence type="ECO:0008006" key="4">
    <source>
        <dbReference type="Google" id="ProtNLM"/>
    </source>
</evidence>
<keyword evidence="1" id="KW-0812">Transmembrane</keyword>
<dbReference type="AlphaFoldDB" id="A0A285BV50"/>
<proteinExistence type="predicted"/>
<protein>
    <recommendedName>
        <fullName evidence="4">Lysophosphatidic acid receptor</fullName>
    </recommendedName>
</protein>